<accession>A0A0H3B2E8</accession>
<dbReference type="AlphaFoldDB" id="A0A0H3B2E8"/>
<protein>
    <submittedName>
        <fullName evidence="1">Uncharacterized protein</fullName>
    </submittedName>
</protein>
<reference evidence="1" key="1">
    <citation type="submission" date="2008-02" db="EMBL/GenBank/DDBJ databases">
        <title>Complete sequence of Yersinia pseudotuberculosis YPIII.</title>
        <authorList>
            <consortium name="US DOE Joint Genome Institute"/>
            <person name="Challacombe J.F."/>
            <person name="Bruce D."/>
            <person name="Detter J.C."/>
            <person name="Green L."/>
            <person name="Land M."/>
            <person name="Munk C."/>
            <person name="Lindler L.E."/>
            <person name="Nikolich M.P."/>
            <person name="Brettin T."/>
        </authorList>
    </citation>
    <scope>NUCLEOTIDE SEQUENCE</scope>
    <source>
        <strain evidence="1">YPIII</strain>
    </source>
</reference>
<proteinExistence type="predicted"/>
<sequence>MVKANAICIIPSPPPFPTPPPLTFAVHPLFTRCLTAVIDNAHNFKRTLQSQELLC</sequence>
<organism evidence="1">
    <name type="scientific">Yersinia pseudotuberculosis serotype O:3 (strain YPIII)</name>
    <dbReference type="NCBI Taxonomy" id="502800"/>
    <lineage>
        <taxon>Bacteria</taxon>
        <taxon>Pseudomonadati</taxon>
        <taxon>Pseudomonadota</taxon>
        <taxon>Gammaproteobacteria</taxon>
        <taxon>Enterobacterales</taxon>
        <taxon>Yersiniaceae</taxon>
        <taxon>Yersinia</taxon>
    </lineage>
</organism>
<name>A0A0H3B2E8_YERPY</name>
<evidence type="ECO:0000313" key="1">
    <source>
        <dbReference type="EMBL" id="ACA68010.1"/>
    </source>
</evidence>
<gene>
    <name evidence="1" type="ordered locus">YPK_1717</name>
</gene>
<dbReference type="KEGG" id="ypy:YPK_1717"/>
<dbReference type="EMBL" id="CP000950">
    <property type="protein sequence ID" value="ACA68010.1"/>
    <property type="molecule type" value="Genomic_DNA"/>
</dbReference>